<keyword evidence="4" id="KW-1185">Reference proteome</keyword>
<evidence type="ECO:0000313" key="3">
    <source>
        <dbReference type="EMBL" id="TCI10949.1"/>
    </source>
</evidence>
<dbReference type="PANTHER" id="PTHR12526:SF510">
    <property type="entry name" value="D-INOSITOL 3-PHOSPHATE GLYCOSYLTRANSFERASE"/>
    <property type="match status" value="1"/>
</dbReference>
<accession>A0A4R0YPR2</accession>
<reference evidence="3 4" key="1">
    <citation type="submission" date="2019-02" db="EMBL/GenBank/DDBJ databases">
        <title>Dyella amyloliquefaciens sp. nov., isolated from forest soil.</title>
        <authorList>
            <person name="Gao Z.-H."/>
            <person name="Qiu L.-H."/>
        </authorList>
    </citation>
    <scope>NUCLEOTIDE SEQUENCE [LARGE SCALE GENOMIC DNA]</scope>
    <source>
        <strain evidence="3 4">KACC 12747</strain>
    </source>
</reference>
<organism evidence="3 4">
    <name type="scientific">Dyella soli</name>
    <dbReference type="NCBI Taxonomy" id="522319"/>
    <lineage>
        <taxon>Bacteria</taxon>
        <taxon>Pseudomonadati</taxon>
        <taxon>Pseudomonadota</taxon>
        <taxon>Gammaproteobacteria</taxon>
        <taxon>Lysobacterales</taxon>
        <taxon>Rhodanobacteraceae</taxon>
        <taxon>Dyella</taxon>
    </lineage>
</organism>
<evidence type="ECO:0000313" key="4">
    <source>
        <dbReference type="Proteomes" id="UP000291822"/>
    </source>
</evidence>
<evidence type="ECO:0000256" key="2">
    <source>
        <dbReference type="ARBA" id="ARBA00022679"/>
    </source>
</evidence>
<dbReference type="RefSeq" id="WP_131409475.1">
    <property type="nucleotide sequence ID" value="NZ_SJTG01000002.1"/>
</dbReference>
<name>A0A4R0YPR2_9GAMM</name>
<dbReference type="PANTHER" id="PTHR12526">
    <property type="entry name" value="GLYCOSYLTRANSFERASE"/>
    <property type="match status" value="1"/>
</dbReference>
<protein>
    <submittedName>
        <fullName evidence="3">Glycosyltransferase</fullName>
    </submittedName>
</protein>
<dbReference type="GO" id="GO:0016757">
    <property type="term" value="F:glycosyltransferase activity"/>
    <property type="evidence" value="ECO:0007669"/>
    <property type="project" value="UniProtKB-KW"/>
</dbReference>
<gene>
    <name evidence="3" type="ORF">EZM97_19165</name>
</gene>
<sequence length="385" mass="41398">MRDTLLIVTTSFPQAGDGSEAAGAFVADVASELAARVPVRVVAPGERAGVDAPMGAVQVRRFTSPGRPLSLLSPLRVTDWPAIVGTLGSLRAETLAASGDGRVAHVLAFWALPSGWAALEASRRHGVPYSVWALGSDIWTLGKTPIVRSVLRKVIRNASHRFADGLRLGQDAESISGCPFEFLPSTRRLDQVRTRPLASAPPYRLLFLGRWHPNKGVDLLLEAMAELDEGSWSRIAEVHIAGGGPLEGLVRDRVEALQGMGRPIRLSGFLDRDEAAHALGEADFLLLPSRIESIPVVFSDAMKMQLPVISMPVGDLPHLMAEHHVGVVANSVDSRSYAEAIRSALGEAPERMRSAMLDCGKRFSMDANKLCRTLGLVDSSTQENA</sequence>
<dbReference type="Pfam" id="PF13692">
    <property type="entry name" value="Glyco_trans_1_4"/>
    <property type="match status" value="1"/>
</dbReference>
<keyword evidence="1" id="KW-0328">Glycosyltransferase</keyword>
<dbReference type="Gene3D" id="3.40.50.2000">
    <property type="entry name" value="Glycogen Phosphorylase B"/>
    <property type="match status" value="2"/>
</dbReference>
<comment type="caution">
    <text evidence="3">The sequence shown here is derived from an EMBL/GenBank/DDBJ whole genome shotgun (WGS) entry which is preliminary data.</text>
</comment>
<dbReference type="Proteomes" id="UP000291822">
    <property type="component" value="Unassembled WGS sequence"/>
</dbReference>
<evidence type="ECO:0000256" key="1">
    <source>
        <dbReference type="ARBA" id="ARBA00022676"/>
    </source>
</evidence>
<dbReference type="AlphaFoldDB" id="A0A4R0YPR2"/>
<keyword evidence="2 3" id="KW-0808">Transferase</keyword>
<dbReference type="SUPFAM" id="SSF53756">
    <property type="entry name" value="UDP-Glycosyltransferase/glycogen phosphorylase"/>
    <property type="match status" value="1"/>
</dbReference>
<dbReference type="EMBL" id="SJTG01000002">
    <property type="protein sequence ID" value="TCI10949.1"/>
    <property type="molecule type" value="Genomic_DNA"/>
</dbReference>
<proteinExistence type="predicted"/>